<dbReference type="AlphaFoldDB" id="A0A1J4KKX8"/>
<feature type="transmembrane region" description="Helical" evidence="5">
    <location>
        <begin position="326"/>
        <end position="352"/>
    </location>
</feature>
<dbReference type="PANTHER" id="PTHR31918">
    <property type="entry name" value="TRANSMEMBRANE PROTEIN 181"/>
    <property type="match status" value="1"/>
</dbReference>
<dbReference type="PANTHER" id="PTHR31918:SF1">
    <property type="entry name" value="TRANSMEMBRANE PROTEIN 181"/>
    <property type="match status" value="1"/>
</dbReference>
<feature type="transmembrane region" description="Helical" evidence="5">
    <location>
        <begin position="199"/>
        <end position="220"/>
    </location>
</feature>
<keyword evidence="2 5" id="KW-0812">Transmembrane</keyword>
<gene>
    <name evidence="7" type="ORF">TRFO_18333</name>
</gene>
<evidence type="ECO:0000256" key="2">
    <source>
        <dbReference type="ARBA" id="ARBA00022692"/>
    </source>
</evidence>
<dbReference type="RefSeq" id="XP_068365097.1">
    <property type="nucleotide sequence ID" value="XM_068500118.1"/>
</dbReference>
<feature type="transmembrane region" description="Helical" evidence="5">
    <location>
        <begin position="289"/>
        <end position="306"/>
    </location>
</feature>
<dbReference type="InterPro" id="IPR040416">
    <property type="entry name" value="TMEM181"/>
</dbReference>
<evidence type="ECO:0000256" key="5">
    <source>
        <dbReference type="SAM" id="Phobius"/>
    </source>
</evidence>
<dbReference type="Proteomes" id="UP000179807">
    <property type="component" value="Unassembled WGS sequence"/>
</dbReference>
<proteinExistence type="predicted"/>
<evidence type="ECO:0000259" key="6">
    <source>
        <dbReference type="Pfam" id="PF06664"/>
    </source>
</evidence>
<feature type="transmembrane region" description="Helical" evidence="5">
    <location>
        <begin position="257"/>
        <end position="277"/>
    </location>
</feature>
<evidence type="ECO:0000313" key="8">
    <source>
        <dbReference type="Proteomes" id="UP000179807"/>
    </source>
</evidence>
<keyword evidence="4 5" id="KW-0472">Membrane</keyword>
<dbReference type="Pfam" id="PF06664">
    <property type="entry name" value="WLS-like_TM"/>
    <property type="match status" value="1"/>
</dbReference>
<protein>
    <recommendedName>
        <fullName evidence="6">Wntless-like transmembrane domain-containing protein</fullName>
    </recommendedName>
</protein>
<keyword evidence="3 5" id="KW-1133">Transmembrane helix</keyword>
<feature type="transmembrane region" description="Helical" evidence="5">
    <location>
        <begin position="232"/>
        <end position="251"/>
    </location>
</feature>
<evidence type="ECO:0000313" key="7">
    <source>
        <dbReference type="EMBL" id="OHT11961.1"/>
    </source>
</evidence>
<reference evidence="7" key="1">
    <citation type="submission" date="2016-10" db="EMBL/GenBank/DDBJ databases">
        <authorList>
            <person name="Benchimol M."/>
            <person name="Almeida L.G."/>
            <person name="Vasconcelos A.T."/>
            <person name="Perreira-Neves A."/>
            <person name="Rosa I.A."/>
            <person name="Tasca T."/>
            <person name="Bogo M.R."/>
            <person name="de Souza W."/>
        </authorList>
    </citation>
    <scope>NUCLEOTIDE SEQUENCE [LARGE SCALE GENOMIC DNA]</scope>
    <source>
        <strain evidence="7">K</strain>
    </source>
</reference>
<feature type="domain" description="Wntless-like transmembrane" evidence="6">
    <location>
        <begin position="197"/>
        <end position="417"/>
    </location>
</feature>
<dbReference type="VEuPathDB" id="TrichDB:TRFO_18333"/>
<keyword evidence="8" id="KW-1185">Reference proteome</keyword>
<dbReference type="GO" id="GO:0016020">
    <property type="term" value="C:membrane"/>
    <property type="evidence" value="ECO:0007669"/>
    <property type="project" value="UniProtKB-SubCell"/>
</dbReference>
<dbReference type="GO" id="GO:0015643">
    <property type="term" value="F:toxic substance binding"/>
    <property type="evidence" value="ECO:0007669"/>
    <property type="project" value="InterPro"/>
</dbReference>
<accession>A0A1J4KKX8</accession>
<organism evidence="7 8">
    <name type="scientific">Tritrichomonas foetus</name>
    <dbReference type="NCBI Taxonomy" id="1144522"/>
    <lineage>
        <taxon>Eukaryota</taxon>
        <taxon>Metamonada</taxon>
        <taxon>Parabasalia</taxon>
        <taxon>Tritrichomonadida</taxon>
        <taxon>Tritrichomonadidae</taxon>
        <taxon>Tritrichomonas</taxon>
    </lineage>
</organism>
<evidence type="ECO:0000256" key="1">
    <source>
        <dbReference type="ARBA" id="ARBA00004141"/>
    </source>
</evidence>
<dbReference type="EMBL" id="MLAK01000574">
    <property type="protein sequence ID" value="OHT11961.1"/>
    <property type="molecule type" value="Genomic_DNA"/>
</dbReference>
<dbReference type="InterPro" id="IPR047843">
    <property type="entry name" value="WLS-like_TM"/>
</dbReference>
<evidence type="ECO:0000256" key="3">
    <source>
        <dbReference type="ARBA" id="ARBA00022989"/>
    </source>
</evidence>
<name>A0A1J4KKX8_9EUKA</name>
<dbReference type="GeneID" id="94834822"/>
<evidence type="ECO:0000256" key="4">
    <source>
        <dbReference type="ARBA" id="ARBA00023136"/>
    </source>
</evidence>
<comment type="caution">
    <text evidence="7">The sequence shown here is derived from an EMBL/GenBank/DDBJ whole genome shotgun (WGS) entry which is preliminary data.</text>
</comment>
<feature type="transmembrane region" description="Helical" evidence="5">
    <location>
        <begin position="364"/>
        <end position="386"/>
    </location>
</feature>
<comment type="subcellular location">
    <subcellularLocation>
        <location evidence="1">Membrane</location>
        <topology evidence="1">Multi-pass membrane protein</topology>
    </subcellularLocation>
</comment>
<sequence length="447" mass="52041">MNDTEQLKPILTDQDDLVPVDVNNNSSESLMVIESAEQSDIRHTVYTFFFVLLLTLFLGFYTKPSRELHRSTRNIINDQNSISLSYQPLTNEHHFLYSFLTIERLNFSQKIQSNIELDINYTTFHQNSLRRTKNMAQKLVPVFPTRRSLLAAPVPLFFENDINYDKLKFDIQLTNISSNIKQITIDTINGSRNNFRFNLIIQSFFTLIQIFFFIFLYFKLKKESFWHTEQKYTLILSISCILFDCPLNLFAPFFFNLFEALFTSLLKMYVISILAILRDPYVIKTTNSLLSQFYLLIFLFLSKFIHNNATDISSISFITPVDTPATVFMAFELGINLFYITWLIVATATSFVKVSGIDKFRCNMFSFTFLSCLLVYLTSLFVSHFIHNETVCGIKNFVEIVVPNMFTLITVYFHMPHNTKDELVYSKVTMTEGELLDSDNGEKVETI</sequence>
<feature type="transmembrane region" description="Helical" evidence="5">
    <location>
        <begin position="44"/>
        <end position="61"/>
    </location>
</feature>